<reference evidence="2" key="1">
    <citation type="journal article" date="2009" name="PLoS Genet.">
        <title>Organised genome dynamics in the Escherichia coli species results in highly diverse adaptive paths.</title>
        <authorList>
            <person name="Touchon M."/>
            <person name="Hoede C."/>
            <person name="Tenaillon O."/>
            <person name="Barbe V."/>
            <person name="Baeriswyl S."/>
            <person name="Bidet P."/>
            <person name="Bingen E."/>
            <person name="Bonacorsi S."/>
            <person name="Bouchier C."/>
            <person name="Bouvet O."/>
            <person name="Calteau A."/>
            <person name="Chiapello H."/>
            <person name="Clermont O."/>
            <person name="Cruveiller S."/>
            <person name="Danchin A."/>
            <person name="Diard M."/>
            <person name="Dossat C."/>
            <person name="Karoui M.E."/>
            <person name="Frapy E."/>
            <person name="Garry L."/>
            <person name="Ghigo J.M."/>
            <person name="Gilles A.M."/>
            <person name="Johnson J."/>
            <person name="Le Bouguenec C."/>
            <person name="Lescat M."/>
            <person name="Mangenot S."/>
            <person name="Martinez-Jehanne V."/>
            <person name="Matic I."/>
            <person name="Nassif X."/>
            <person name="Oztas S."/>
            <person name="Petit M.A."/>
            <person name="Pichon C."/>
            <person name="Rouy Z."/>
            <person name="Ruf C.S."/>
            <person name="Schneider D."/>
            <person name="Tourret J."/>
            <person name="Vacherie B."/>
            <person name="Vallenet D."/>
            <person name="Medigue C."/>
            <person name="Rocha E.P.C."/>
            <person name="Denamur E."/>
        </authorList>
    </citation>
    <scope>NUCLEOTIDE SEQUENCE [LARGE SCALE GENOMIC DNA]</scope>
    <source>
        <strain evidence="2">IAI39 / ExPEC</strain>
    </source>
</reference>
<dbReference type="HOGENOM" id="CLU_079822_0_0_6"/>
<proteinExistence type="predicted"/>
<dbReference type="EMBL" id="CU928164">
    <property type="protein sequence ID" value="CAR18816.1"/>
    <property type="molecule type" value="Genomic_DNA"/>
</dbReference>
<dbReference type="Pfam" id="PF06992">
    <property type="entry name" value="Phage_lambda_P"/>
    <property type="match status" value="1"/>
</dbReference>
<accession>A0A0H3MJC4</accession>
<dbReference type="Proteomes" id="UP000000749">
    <property type="component" value="Chromosome"/>
</dbReference>
<name>A0A0H3MJC4_ECO7I</name>
<sequence length="264" mass="29985">MRCGMKSTPELLNEYDRFRGGHDHSTAVASADDERAKKEQVARIFNEMFVQLQAAFPGSIAAISEQGKLNEFRKQWMLAFLENGITTMEQVNAGMRHARASESPFWPSPGQFIKWCKDSKMVLGVTIDDVMAEFHRYSKEKSLYPGGPERFPWRHPVMYWVVCDTRRAMYQRQLSEIEVEKHACRLLDDWAKKVASGQQIPDPVISIQAKPEPMSTPPDTGRDVYHPPGRSFGCMPNAATLGGITPAQWLMEEYRRGKAAGFIK</sequence>
<evidence type="ECO:0000313" key="1">
    <source>
        <dbReference type="EMBL" id="CAR18816.1"/>
    </source>
</evidence>
<organism evidence="1 2">
    <name type="scientific">Escherichia coli O7:K1 (strain IAI39 / ExPEC)</name>
    <dbReference type="NCBI Taxonomy" id="585057"/>
    <lineage>
        <taxon>Bacteria</taxon>
        <taxon>Pseudomonadati</taxon>
        <taxon>Pseudomonadota</taxon>
        <taxon>Gammaproteobacteria</taxon>
        <taxon>Enterobacterales</taxon>
        <taxon>Enterobacteriaceae</taxon>
        <taxon>Escherichia</taxon>
    </lineage>
</organism>
<dbReference type="KEGG" id="ect:ECIAI39_2693"/>
<dbReference type="AlphaFoldDB" id="A0A0H3MJC4"/>
<evidence type="ECO:0000313" key="2">
    <source>
        <dbReference type="Proteomes" id="UP000000749"/>
    </source>
</evidence>
<gene>
    <name evidence="1" type="ordered locus">ECIAI39_2693</name>
</gene>
<dbReference type="GO" id="GO:0006270">
    <property type="term" value="P:DNA replication initiation"/>
    <property type="evidence" value="ECO:0007669"/>
    <property type="project" value="InterPro"/>
</dbReference>
<protein>
    <submittedName>
        <fullName evidence="1">Putative replication protein P of bacteriophage</fullName>
    </submittedName>
</protein>
<dbReference type="STRING" id="585057.ECIAI39_2693"/>
<dbReference type="InterPro" id="IPR009731">
    <property type="entry name" value="P-like"/>
</dbReference>
<dbReference type="PATRIC" id="fig|585057.6.peg.2800"/>